<dbReference type="SUPFAM" id="SSF55874">
    <property type="entry name" value="ATPase domain of HSP90 chaperone/DNA topoisomerase II/histidine kinase"/>
    <property type="match status" value="1"/>
</dbReference>
<accession>A0A1F4U617</accession>
<proteinExistence type="predicted"/>
<gene>
    <name evidence="1" type="ORF">A2438_04005</name>
</gene>
<dbReference type="InterPro" id="IPR036890">
    <property type="entry name" value="HATPase_C_sf"/>
</dbReference>
<evidence type="ECO:0000313" key="1">
    <source>
        <dbReference type="EMBL" id="OGC40408.1"/>
    </source>
</evidence>
<name>A0A1F4U617_UNCSA</name>
<reference evidence="1 2" key="1">
    <citation type="journal article" date="2016" name="Nat. Commun.">
        <title>Thousands of microbial genomes shed light on interconnected biogeochemical processes in an aquifer system.</title>
        <authorList>
            <person name="Anantharaman K."/>
            <person name="Brown C.T."/>
            <person name="Hug L.A."/>
            <person name="Sharon I."/>
            <person name="Castelle C.J."/>
            <person name="Probst A.J."/>
            <person name="Thomas B.C."/>
            <person name="Singh A."/>
            <person name="Wilkins M.J."/>
            <person name="Karaoz U."/>
            <person name="Brodie E.L."/>
            <person name="Williams K.H."/>
            <person name="Hubbard S.S."/>
            <person name="Banfield J.F."/>
        </authorList>
    </citation>
    <scope>NUCLEOTIDE SEQUENCE [LARGE SCALE GENOMIC DNA]</scope>
</reference>
<organism evidence="1 2">
    <name type="scientific">candidate division WOR-1 bacterium RIFOXYC2_FULL_46_14</name>
    <dbReference type="NCBI Taxonomy" id="1802587"/>
    <lineage>
        <taxon>Bacteria</taxon>
        <taxon>Bacillati</taxon>
        <taxon>Saganbacteria</taxon>
    </lineage>
</organism>
<dbReference type="EMBL" id="MEUJ01000004">
    <property type="protein sequence ID" value="OGC40408.1"/>
    <property type="molecule type" value="Genomic_DNA"/>
</dbReference>
<dbReference type="AlphaFoldDB" id="A0A1F4U617"/>
<comment type="caution">
    <text evidence="1">The sequence shown here is derived from an EMBL/GenBank/DDBJ whole genome shotgun (WGS) entry which is preliminary data.</text>
</comment>
<dbReference type="Proteomes" id="UP000179242">
    <property type="component" value="Unassembled WGS sequence"/>
</dbReference>
<protein>
    <submittedName>
        <fullName evidence="1">Uncharacterized protein</fullName>
    </submittedName>
</protein>
<sequence length="509" mass="56718">MTTAATALAGTQGRLGYPTYPTRNPQLARKPDILRPIPAEVEAIRAQIPIVAAAVSKNLGEAIAILSDPRLISLAGEIEGIAKQLSQALLVGDIRYSMLKYYHAVPEDFGIFDEEVKSLIQHLTFEEAGQIEVLQKLQRGELRELIASRKSGYCPPPQTEELKSLFVKKIFELKGFFALINLSESPITELSMRIKEEITDPNLKKQLLDESSTLLELELFMGHDMYHCFSTKFLSGQAFWKKDAWTPLFECNLQNFSRLTCHLRHLTSILIVSKHRADKKTPILERTNLAEVVYTAAHAIGFRLHMPINHTAEFLMGHINLRFFTNITIETVAAFLEAILYQVIKNSMKAVKEAFEDLKKVSLKIDVELKTDEQFPDVAIISVEDNATGFMINRILEKGFALAKELSQKGVVFEENSILAKLLKWGQVPAVVRTFTVGEIIDLAFIQNLSGFGSQSFSSGLGLNEAAEMAQLMDADILMTNTASGGALTSIIIGPREKREQVIARKLGL</sequence>
<evidence type="ECO:0000313" key="2">
    <source>
        <dbReference type="Proteomes" id="UP000179242"/>
    </source>
</evidence>
<dbReference type="Gene3D" id="3.30.565.10">
    <property type="entry name" value="Histidine kinase-like ATPase, C-terminal domain"/>
    <property type="match status" value="1"/>
</dbReference>